<name>A0AAV0TG04_HYABA</name>
<dbReference type="PANTHER" id="PTHR12841:SF6">
    <property type="entry name" value="PROTEIN UNC-50 HOMOLOG"/>
    <property type="match status" value="1"/>
</dbReference>
<dbReference type="Proteomes" id="UP001162031">
    <property type="component" value="Unassembled WGS sequence"/>
</dbReference>
<evidence type="ECO:0000256" key="1">
    <source>
        <dbReference type="ARBA" id="ARBA00004141"/>
    </source>
</evidence>
<keyword evidence="3 7" id="KW-0812">Transmembrane</keyword>
<feature type="transmembrane region" description="Helical" evidence="7">
    <location>
        <begin position="198"/>
        <end position="217"/>
    </location>
</feature>
<feature type="region of interest" description="Disordered" evidence="6">
    <location>
        <begin position="1"/>
        <end position="48"/>
    </location>
</feature>
<sequence>MSPSFAELSVEPPSARIDMQHAVSSATTSSSSSRYSGTQRQPQRHKKDVFRSCSAVPEYFTRVLDGRQMDFDAAFYQIVTLCVQPAKVYKSAYYRKQTKNRWARDDPAFAVIQCGFLLVATVAWAIAFRVDSVARYALLLLHAVLIEWLGLGLLIATLGWWLANSNLRQKHNHGMSDALFVEQRVEWQFAFDIHCNSFFILFLFLYVLQFLLVPLLMSDSFVVLLVGNLLYSLGWGFYTYITFLGYMALPFLHRTEQLLLPLVVITVLFVSTLVLHAVFGARINFVHIATHYYYAS</sequence>
<feature type="transmembrane region" description="Helical" evidence="7">
    <location>
        <begin position="258"/>
        <end position="279"/>
    </location>
</feature>
<dbReference type="Pfam" id="PF05216">
    <property type="entry name" value="UNC-50"/>
    <property type="match status" value="1"/>
</dbReference>
<reference evidence="8" key="1">
    <citation type="submission" date="2022-12" db="EMBL/GenBank/DDBJ databases">
        <authorList>
            <person name="Webb A."/>
        </authorList>
    </citation>
    <scope>NUCLEOTIDE SEQUENCE</scope>
    <source>
        <strain evidence="8">Hp1</strain>
    </source>
</reference>
<evidence type="ECO:0000313" key="9">
    <source>
        <dbReference type="Proteomes" id="UP001162031"/>
    </source>
</evidence>
<keyword evidence="5 7" id="KW-0472">Membrane</keyword>
<comment type="similarity">
    <text evidence="2">Belongs to the unc-50 family.</text>
</comment>
<evidence type="ECO:0000256" key="6">
    <source>
        <dbReference type="SAM" id="MobiDB-lite"/>
    </source>
</evidence>
<evidence type="ECO:0008006" key="10">
    <source>
        <dbReference type="Google" id="ProtNLM"/>
    </source>
</evidence>
<dbReference type="AlphaFoldDB" id="A0AAV0TG04"/>
<accession>A0AAV0TG04</accession>
<feature type="transmembrane region" description="Helical" evidence="7">
    <location>
        <begin position="108"/>
        <end position="127"/>
    </location>
</feature>
<keyword evidence="4 7" id="KW-1133">Transmembrane helix</keyword>
<feature type="compositionally biased region" description="Low complexity" evidence="6">
    <location>
        <begin position="24"/>
        <end position="38"/>
    </location>
</feature>
<organism evidence="8 9">
    <name type="scientific">Hyaloperonospora brassicae</name>
    <name type="common">Brassica downy mildew</name>
    <name type="synonym">Peronospora brassicae</name>
    <dbReference type="NCBI Taxonomy" id="162125"/>
    <lineage>
        <taxon>Eukaryota</taxon>
        <taxon>Sar</taxon>
        <taxon>Stramenopiles</taxon>
        <taxon>Oomycota</taxon>
        <taxon>Peronosporomycetes</taxon>
        <taxon>Peronosporales</taxon>
        <taxon>Peronosporaceae</taxon>
        <taxon>Hyaloperonospora</taxon>
    </lineage>
</organism>
<feature type="transmembrane region" description="Helical" evidence="7">
    <location>
        <begin position="139"/>
        <end position="163"/>
    </location>
</feature>
<proteinExistence type="inferred from homology"/>
<dbReference type="GO" id="GO:0000139">
    <property type="term" value="C:Golgi membrane"/>
    <property type="evidence" value="ECO:0007669"/>
    <property type="project" value="TreeGrafter"/>
</dbReference>
<evidence type="ECO:0000256" key="2">
    <source>
        <dbReference type="ARBA" id="ARBA00006293"/>
    </source>
</evidence>
<evidence type="ECO:0000256" key="5">
    <source>
        <dbReference type="ARBA" id="ARBA00023136"/>
    </source>
</evidence>
<evidence type="ECO:0000256" key="3">
    <source>
        <dbReference type="ARBA" id="ARBA00022692"/>
    </source>
</evidence>
<dbReference type="EMBL" id="CANTFL010000223">
    <property type="protein sequence ID" value="CAI5718899.1"/>
    <property type="molecule type" value="Genomic_DNA"/>
</dbReference>
<comment type="subcellular location">
    <subcellularLocation>
        <location evidence="1">Membrane</location>
        <topology evidence="1">Multi-pass membrane protein</topology>
    </subcellularLocation>
</comment>
<comment type="caution">
    <text evidence="8">The sequence shown here is derived from an EMBL/GenBank/DDBJ whole genome shotgun (WGS) entry which is preliminary data.</text>
</comment>
<evidence type="ECO:0000313" key="8">
    <source>
        <dbReference type="EMBL" id="CAI5718899.1"/>
    </source>
</evidence>
<dbReference type="PANTHER" id="PTHR12841">
    <property type="entry name" value="PROTEIN UNC-50 HOMOLOG"/>
    <property type="match status" value="1"/>
</dbReference>
<gene>
    <name evidence="8" type="ORF">HBR001_LOCUS2090</name>
</gene>
<protein>
    <recommendedName>
        <fullName evidence="10">UNC-50 family protein</fullName>
    </recommendedName>
</protein>
<dbReference type="InterPro" id="IPR007881">
    <property type="entry name" value="UNC-50"/>
</dbReference>
<feature type="transmembrane region" description="Helical" evidence="7">
    <location>
        <begin position="229"/>
        <end position="249"/>
    </location>
</feature>
<evidence type="ECO:0000256" key="7">
    <source>
        <dbReference type="SAM" id="Phobius"/>
    </source>
</evidence>
<evidence type="ECO:0000256" key="4">
    <source>
        <dbReference type="ARBA" id="ARBA00022989"/>
    </source>
</evidence>
<keyword evidence="9" id="KW-1185">Reference proteome</keyword>